<keyword evidence="1" id="KW-0812">Transmembrane</keyword>
<evidence type="ECO:0000256" key="1">
    <source>
        <dbReference type="SAM" id="Phobius"/>
    </source>
</evidence>
<proteinExistence type="predicted"/>
<gene>
    <name evidence="2" type="ORF">CLV46_3280</name>
</gene>
<dbReference type="AlphaFoldDB" id="A0A2M9CP73"/>
<keyword evidence="1" id="KW-0472">Membrane</keyword>
<feature type="transmembrane region" description="Helical" evidence="1">
    <location>
        <begin position="209"/>
        <end position="231"/>
    </location>
</feature>
<keyword evidence="3" id="KW-1185">Reference proteome</keyword>
<dbReference type="EMBL" id="PGFF01000001">
    <property type="protein sequence ID" value="PJJ73684.1"/>
    <property type="molecule type" value="Genomic_DNA"/>
</dbReference>
<reference evidence="2 3" key="1">
    <citation type="submission" date="2017-11" db="EMBL/GenBank/DDBJ databases">
        <title>Genomic Encyclopedia of Archaeal and Bacterial Type Strains, Phase II (KMG-II): From Individual Species to Whole Genera.</title>
        <authorList>
            <person name="Goeker M."/>
        </authorList>
    </citation>
    <scope>NUCLEOTIDE SEQUENCE [LARGE SCALE GENOMIC DNA]</scope>
    <source>
        <strain evidence="2 3">DSM 27393</strain>
    </source>
</reference>
<evidence type="ECO:0008006" key="4">
    <source>
        <dbReference type="Google" id="ProtNLM"/>
    </source>
</evidence>
<comment type="caution">
    <text evidence="2">The sequence shown here is derived from an EMBL/GenBank/DDBJ whole genome shotgun (WGS) entry which is preliminary data.</text>
</comment>
<dbReference type="OrthoDB" id="4790882at2"/>
<dbReference type="SUPFAM" id="SSF53474">
    <property type="entry name" value="alpha/beta-Hydrolases"/>
    <property type="match status" value="1"/>
</dbReference>
<sequence>MPDELIVSGGGFFAVATETVWQQVLRLRRATECFEQARVHVLEADRYVTDAGLTRADAPISASRAEADMQHSLAALGRLVTEARLLERAVGAALEAYGAADAAANRVIERAQAWVAQNIGRILPLILLTLFPGTAGVVAGWLVGALLERRGAQQTLDAAAGALAEERSLLTHPVTAWVLRSLVSDLDETIAGALGVPAPVIEMLGERGLGVLGIASSSALAVGLGSAVGLYRETPIETRRTATAHAAQPTGFADRFSRIPAGAEQIRIERQSVHGAPDRFSVYIGATADFSAVAGDEPFDSTSNLWGSADLPSGSERAVRQAMADAGVTAQTPVEFTGYSQGGLVAARLAASGDYATEGLITFGAPTAQIDVPASVPAVAVEHTDDLVPAAGGRRESGETVLVERQAFAGREVPEEWFPAHARDEYRHTAELMDAAQAPPLAQHRAAWEGDRGGPVTVYEYRAERISAAGDRRADAG</sequence>
<protein>
    <recommendedName>
        <fullName evidence="4">Alpha/beta hydrolase family protein</fullName>
    </recommendedName>
</protein>
<dbReference type="Proteomes" id="UP000228758">
    <property type="component" value="Unassembled WGS sequence"/>
</dbReference>
<keyword evidence="1" id="KW-1133">Transmembrane helix</keyword>
<feature type="transmembrane region" description="Helical" evidence="1">
    <location>
        <begin position="122"/>
        <end position="147"/>
    </location>
</feature>
<dbReference type="RefSeq" id="WP_100365737.1">
    <property type="nucleotide sequence ID" value="NZ_PGFF01000001.1"/>
</dbReference>
<dbReference type="InterPro" id="IPR029058">
    <property type="entry name" value="AB_hydrolase_fold"/>
</dbReference>
<evidence type="ECO:0000313" key="3">
    <source>
        <dbReference type="Proteomes" id="UP000228758"/>
    </source>
</evidence>
<evidence type="ECO:0000313" key="2">
    <source>
        <dbReference type="EMBL" id="PJJ73684.1"/>
    </source>
</evidence>
<accession>A0A2M9CP73</accession>
<organism evidence="2 3">
    <name type="scientific">Diaminobutyricimonas aerilata</name>
    <dbReference type="NCBI Taxonomy" id="1162967"/>
    <lineage>
        <taxon>Bacteria</taxon>
        <taxon>Bacillati</taxon>
        <taxon>Actinomycetota</taxon>
        <taxon>Actinomycetes</taxon>
        <taxon>Micrococcales</taxon>
        <taxon>Microbacteriaceae</taxon>
        <taxon>Diaminobutyricimonas</taxon>
    </lineage>
</organism>
<dbReference type="Gene3D" id="3.40.50.1820">
    <property type="entry name" value="alpha/beta hydrolase"/>
    <property type="match status" value="1"/>
</dbReference>
<name>A0A2M9CP73_9MICO</name>